<sequence length="150" mass="17385">MDLDFRNKLNNIVASVRATALIIKDEKIFLTKDSNNRYYPLGGAVKIGETTESAVSRETKEEVGIDVVIDRLAFIVENYFFEEDVSWHNIEFHYIVSPKEEPDLKMQEGSKVQVCEWVEINKLDEIDLVPEFLKTELPNWNGQLKHVINK</sequence>
<dbReference type="InterPro" id="IPR000086">
    <property type="entry name" value="NUDIX_hydrolase_dom"/>
</dbReference>
<dbReference type="InterPro" id="IPR020084">
    <property type="entry name" value="NUDIX_hydrolase_CS"/>
</dbReference>
<organism evidence="4 5">
    <name type="scientific">Streptococcus penaeicida</name>
    <dbReference type="NCBI Taxonomy" id="1765960"/>
    <lineage>
        <taxon>Bacteria</taxon>
        <taxon>Bacillati</taxon>
        <taxon>Bacillota</taxon>
        <taxon>Bacilli</taxon>
        <taxon>Lactobacillales</taxon>
        <taxon>Streptococcaceae</taxon>
        <taxon>Streptococcus</taxon>
    </lineage>
</organism>
<dbReference type="EMBL" id="LOCM01000033">
    <property type="protein sequence ID" value="PND47056.1"/>
    <property type="molecule type" value="Genomic_DNA"/>
</dbReference>
<evidence type="ECO:0000313" key="5">
    <source>
        <dbReference type="Proteomes" id="UP000235963"/>
    </source>
</evidence>
<keyword evidence="2 4" id="KW-0378">Hydrolase</keyword>
<reference evidence="4 5" key="1">
    <citation type="submission" date="2015-12" db="EMBL/GenBank/DDBJ databases">
        <title>Streptococcus penaeicida sp. nov.</title>
        <authorList>
            <person name="Gomez-Gil B."/>
            <person name="Morales-Covarrubias M."/>
        </authorList>
    </citation>
    <scope>NUCLEOTIDE SEQUENCE [LARGE SCALE GENOMIC DNA]</scope>
    <source>
        <strain evidence="4 5">CAIM 1838</strain>
    </source>
</reference>
<dbReference type="Proteomes" id="UP000235963">
    <property type="component" value="Unassembled WGS sequence"/>
</dbReference>
<evidence type="ECO:0000313" key="4">
    <source>
        <dbReference type="EMBL" id="PND47056.1"/>
    </source>
</evidence>
<proteinExistence type="predicted"/>
<dbReference type="AlphaFoldDB" id="A0A2N8LA74"/>
<dbReference type="Gene3D" id="3.90.79.10">
    <property type="entry name" value="Nucleoside Triphosphate Pyrophosphohydrolase"/>
    <property type="match status" value="1"/>
</dbReference>
<dbReference type="PANTHER" id="PTHR43046">
    <property type="entry name" value="GDP-MANNOSE MANNOSYL HYDROLASE"/>
    <property type="match status" value="1"/>
</dbReference>
<evidence type="ECO:0000256" key="2">
    <source>
        <dbReference type="ARBA" id="ARBA00022801"/>
    </source>
</evidence>
<dbReference type="PANTHER" id="PTHR43046:SF14">
    <property type="entry name" value="MUTT_NUDIX FAMILY PROTEIN"/>
    <property type="match status" value="1"/>
</dbReference>
<dbReference type="RefSeq" id="WP_102778175.1">
    <property type="nucleotide sequence ID" value="NZ_CBCSGP010000025.1"/>
</dbReference>
<dbReference type="PROSITE" id="PS51462">
    <property type="entry name" value="NUDIX"/>
    <property type="match status" value="1"/>
</dbReference>
<keyword evidence="5" id="KW-1185">Reference proteome</keyword>
<comment type="caution">
    <text evidence="4">The sequence shown here is derived from an EMBL/GenBank/DDBJ whole genome shotgun (WGS) entry which is preliminary data.</text>
</comment>
<dbReference type="Pfam" id="PF00293">
    <property type="entry name" value="NUDIX"/>
    <property type="match status" value="1"/>
</dbReference>
<protein>
    <submittedName>
        <fullName evidence="4">Phosphohydrolase</fullName>
    </submittedName>
</protein>
<evidence type="ECO:0000256" key="1">
    <source>
        <dbReference type="ARBA" id="ARBA00001946"/>
    </source>
</evidence>
<dbReference type="SUPFAM" id="SSF55811">
    <property type="entry name" value="Nudix"/>
    <property type="match status" value="1"/>
</dbReference>
<gene>
    <name evidence="4" type="ORF">AT575_09760</name>
</gene>
<dbReference type="InterPro" id="IPR015797">
    <property type="entry name" value="NUDIX_hydrolase-like_dom_sf"/>
</dbReference>
<name>A0A2N8LA74_9STRE</name>
<accession>A0A2N8LA74</accession>
<feature type="domain" description="Nudix hydrolase" evidence="3">
    <location>
        <begin position="5"/>
        <end position="142"/>
    </location>
</feature>
<dbReference type="PROSITE" id="PS00893">
    <property type="entry name" value="NUDIX_BOX"/>
    <property type="match status" value="1"/>
</dbReference>
<evidence type="ECO:0000259" key="3">
    <source>
        <dbReference type="PROSITE" id="PS51462"/>
    </source>
</evidence>
<dbReference type="CDD" id="cd04688">
    <property type="entry name" value="NUDIX_Hydrolase"/>
    <property type="match status" value="1"/>
</dbReference>
<dbReference type="OrthoDB" id="9008185at2"/>
<dbReference type="GO" id="GO:0016787">
    <property type="term" value="F:hydrolase activity"/>
    <property type="evidence" value="ECO:0007669"/>
    <property type="project" value="UniProtKB-KW"/>
</dbReference>
<comment type="cofactor">
    <cofactor evidence="1">
        <name>Mg(2+)</name>
        <dbReference type="ChEBI" id="CHEBI:18420"/>
    </cofactor>
</comment>